<reference evidence="1" key="2">
    <citation type="journal article" name="Front. Microbiol.">
        <title>Degradative Capacity of Two Strains of Rhodonia placenta: From Phenotype to Genotype.</title>
        <authorList>
            <person name="Kolle M."/>
            <person name="Horta M.A.C."/>
            <person name="Nowrousian M."/>
            <person name="Ohm R.A."/>
            <person name="Benz J.P."/>
            <person name="Pilgard A."/>
        </authorList>
    </citation>
    <scope>NUCLEOTIDE SEQUENCE</scope>
    <source>
        <strain evidence="1">FPRL280</strain>
    </source>
</reference>
<evidence type="ECO:0000313" key="1">
    <source>
        <dbReference type="EMBL" id="KAF9811145.1"/>
    </source>
</evidence>
<protein>
    <submittedName>
        <fullName evidence="1">Uncharacterized protein</fullName>
    </submittedName>
</protein>
<name>A0A8H7NZZ0_9APHY</name>
<proteinExistence type="predicted"/>
<dbReference type="Proteomes" id="UP000639403">
    <property type="component" value="Unassembled WGS sequence"/>
</dbReference>
<evidence type="ECO:0000313" key="2">
    <source>
        <dbReference type="Proteomes" id="UP000639403"/>
    </source>
</evidence>
<organism evidence="1 2">
    <name type="scientific">Rhodonia placenta</name>
    <dbReference type="NCBI Taxonomy" id="104341"/>
    <lineage>
        <taxon>Eukaryota</taxon>
        <taxon>Fungi</taxon>
        <taxon>Dikarya</taxon>
        <taxon>Basidiomycota</taxon>
        <taxon>Agaricomycotina</taxon>
        <taxon>Agaricomycetes</taxon>
        <taxon>Polyporales</taxon>
        <taxon>Adustoporiaceae</taxon>
        <taxon>Rhodonia</taxon>
    </lineage>
</organism>
<dbReference type="EMBL" id="JADOXO010000155">
    <property type="protein sequence ID" value="KAF9811145.1"/>
    <property type="molecule type" value="Genomic_DNA"/>
</dbReference>
<dbReference type="AlphaFoldDB" id="A0A8H7NZZ0"/>
<comment type="caution">
    <text evidence="1">The sequence shown here is derived from an EMBL/GenBank/DDBJ whole genome shotgun (WGS) entry which is preliminary data.</text>
</comment>
<gene>
    <name evidence="1" type="ORF">IEO21_06629</name>
</gene>
<accession>A0A8H7NZZ0</accession>
<sequence length="133" mass="14511">MSYISAASLCVALPRLGDKNATAKILWSELLAAQDRENTSHQEYGLCEYVCVDVRSSVTDNISGMVESLHIEVDQSGVATNFLATRRVILSTRIECAALFVDQNKTFHWMLALPAAGTGVKAMRLYAINSDLG</sequence>
<reference evidence="1" key="1">
    <citation type="submission" date="2020-11" db="EMBL/GenBank/DDBJ databases">
        <authorList>
            <person name="Koelle M."/>
            <person name="Horta M.A.C."/>
            <person name="Nowrousian M."/>
            <person name="Ohm R.A."/>
            <person name="Benz P."/>
            <person name="Pilgard A."/>
        </authorList>
    </citation>
    <scope>NUCLEOTIDE SEQUENCE</scope>
    <source>
        <strain evidence="1">FPRL280</strain>
    </source>
</reference>